<dbReference type="GO" id="GO:0004672">
    <property type="term" value="F:protein kinase activity"/>
    <property type="evidence" value="ECO:0007669"/>
    <property type="project" value="InterPro"/>
</dbReference>
<dbReference type="Pfam" id="PF01636">
    <property type="entry name" value="APH"/>
    <property type="match status" value="1"/>
</dbReference>
<dbReference type="InterPro" id="IPR002575">
    <property type="entry name" value="Aminoglycoside_PTrfase"/>
</dbReference>
<dbReference type="EMBL" id="ML145130">
    <property type="protein sequence ID" value="TBU57969.1"/>
    <property type="molecule type" value="Genomic_DNA"/>
</dbReference>
<organism evidence="2 3">
    <name type="scientific">Dichomitus squalens</name>
    <dbReference type="NCBI Taxonomy" id="114155"/>
    <lineage>
        <taxon>Eukaryota</taxon>
        <taxon>Fungi</taxon>
        <taxon>Dikarya</taxon>
        <taxon>Basidiomycota</taxon>
        <taxon>Agaricomycotina</taxon>
        <taxon>Agaricomycetes</taxon>
        <taxon>Polyporales</taxon>
        <taxon>Polyporaceae</taxon>
        <taxon>Dichomitus</taxon>
    </lineage>
</organism>
<dbReference type="PROSITE" id="PS50011">
    <property type="entry name" value="PROTEIN_KINASE_DOM"/>
    <property type="match status" value="1"/>
</dbReference>
<proteinExistence type="predicted"/>
<dbReference type="PANTHER" id="PTHR21310:SF39">
    <property type="entry name" value="AMINOGLYCOSIDE PHOSPHOTRANSFERASE DOMAIN-CONTAINING PROTEIN"/>
    <property type="match status" value="1"/>
</dbReference>
<dbReference type="Proteomes" id="UP000292082">
    <property type="component" value="Unassembled WGS sequence"/>
</dbReference>
<dbReference type="InterPro" id="IPR000719">
    <property type="entry name" value="Prot_kinase_dom"/>
</dbReference>
<dbReference type="GO" id="GO:0005524">
    <property type="term" value="F:ATP binding"/>
    <property type="evidence" value="ECO:0007669"/>
    <property type="project" value="InterPro"/>
</dbReference>
<sequence>MSLAMDGAVGEIPNSAIAQHASDKDSQAAATGTTPKLATATGAFVDELLDSYSNEELLGYIRRSPRLGGSYSEKLIWLLSPTLVAKEIGHDIDDEPLDEVGALQLARAAGVRVPAFRRLVPEGDNRIHYIIMERIIGPTLQQLWRDLGLWGTVRAAWQLRNNLRMLHSVTSQTTGGVHTGKTRCTWLYALRGPARHASPTVFTSYLNWWLVNCRPAHLKPYHDLVLQPAKEHVLVHQDLAPRNMILDARGDLWLVDWGFAGFYPPFMEYLGMEVWLLETPWLSERTWAAWWGRFRWTVFRWITAGSFYQYRKAWNAHAIIHTRTHRFRLEDTPFSDRL</sequence>
<keyword evidence="2" id="KW-0418">Kinase</keyword>
<keyword evidence="3" id="KW-1185">Reference proteome</keyword>
<dbReference type="AlphaFoldDB" id="A0A4Q9PU53"/>
<dbReference type="InterPro" id="IPR011009">
    <property type="entry name" value="Kinase-like_dom_sf"/>
</dbReference>
<accession>A0A4Q9PU53</accession>
<name>A0A4Q9PU53_9APHY</name>
<evidence type="ECO:0000313" key="2">
    <source>
        <dbReference type="EMBL" id="TBU57969.1"/>
    </source>
</evidence>
<dbReference type="InterPro" id="IPR051678">
    <property type="entry name" value="AGP_Transferase"/>
</dbReference>
<evidence type="ECO:0000259" key="1">
    <source>
        <dbReference type="PROSITE" id="PS50011"/>
    </source>
</evidence>
<evidence type="ECO:0000313" key="3">
    <source>
        <dbReference type="Proteomes" id="UP000292082"/>
    </source>
</evidence>
<feature type="domain" description="Protein kinase" evidence="1">
    <location>
        <begin position="61"/>
        <end position="338"/>
    </location>
</feature>
<gene>
    <name evidence="2" type="ORF">BD310DRAFT_928028</name>
</gene>
<keyword evidence="2" id="KW-0808">Transferase</keyword>
<dbReference type="PANTHER" id="PTHR21310">
    <property type="entry name" value="AMINOGLYCOSIDE PHOSPHOTRANSFERASE-RELATED-RELATED"/>
    <property type="match status" value="1"/>
</dbReference>
<reference evidence="2 3" key="1">
    <citation type="submission" date="2019-01" db="EMBL/GenBank/DDBJ databases">
        <title>Draft genome sequences of three monokaryotic isolates of the white-rot basidiomycete fungus Dichomitus squalens.</title>
        <authorList>
            <consortium name="DOE Joint Genome Institute"/>
            <person name="Lopez S.C."/>
            <person name="Andreopoulos B."/>
            <person name="Pangilinan J."/>
            <person name="Lipzen A."/>
            <person name="Riley R."/>
            <person name="Ahrendt S."/>
            <person name="Ng V."/>
            <person name="Barry K."/>
            <person name="Daum C."/>
            <person name="Grigoriev I.V."/>
            <person name="Hilden K.S."/>
            <person name="Makela M.R."/>
            <person name="de Vries R.P."/>
        </authorList>
    </citation>
    <scope>NUCLEOTIDE SEQUENCE [LARGE SCALE GENOMIC DNA]</scope>
    <source>
        <strain evidence="2 3">CBS 464.89</strain>
    </source>
</reference>
<dbReference type="SUPFAM" id="SSF56112">
    <property type="entry name" value="Protein kinase-like (PK-like)"/>
    <property type="match status" value="1"/>
</dbReference>
<protein>
    <submittedName>
        <fullName evidence="2">Kinase-like protein</fullName>
    </submittedName>
</protein>
<dbReference type="Gene3D" id="3.90.1200.10">
    <property type="match status" value="1"/>
</dbReference>